<evidence type="ECO:0000313" key="1">
    <source>
        <dbReference type="EMBL" id="KAJ6712569.1"/>
    </source>
</evidence>
<comment type="caution">
    <text evidence="1">The sequence shown here is derived from an EMBL/GenBank/DDBJ whole genome shotgun (WGS) entry which is preliminary data.</text>
</comment>
<dbReference type="EMBL" id="JAPFFK010000015">
    <property type="protein sequence ID" value="KAJ6712569.1"/>
    <property type="molecule type" value="Genomic_DNA"/>
</dbReference>
<evidence type="ECO:0000313" key="2">
    <source>
        <dbReference type="Proteomes" id="UP001151532"/>
    </source>
</evidence>
<dbReference type="AlphaFoldDB" id="A0A9Q0TJ01"/>
<gene>
    <name evidence="1" type="ORF">OIU79_008729</name>
</gene>
<proteinExistence type="predicted"/>
<accession>A0A9Q0TJ01</accession>
<sequence length="106" mass="11893">MKQCMEIITSIYLYKMFYSYSEKHNPSFHTCDTFLPTVIEFDVNSEPEINFAFKCVGGYSSNSPVHKKIPGASNHGYISGLYHNGVSSQEIYGAKVVCGIKGKRKP</sequence>
<name>A0A9Q0TJ01_SALPP</name>
<dbReference type="Proteomes" id="UP001151532">
    <property type="component" value="Chromosome 1"/>
</dbReference>
<organism evidence="1 2">
    <name type="scientific">Salix purpurea</name>
    <name type="common">Purple osier willow</name>
    <dbReference type="NCBI Taxonomy" id="77065"/>
    <lineage>
        <taxon>Eukaryota</taxon>
        <taxon>Viridiplantae</taxon>
        <taxon>Streptophyta</taxon>
        <taxon>Embryophyta</taxon>
        <taxon>Tracheophyta</taxon>
        <taxon>Spermatophyta</taxon>
        <taxon>Magnoliopsida</taxon>
        <taxon>eudicotyledons</taxon>
        <taxon>Gunneridae</taxon>
        <taxon>Pentapetalae</taxon>
        <taxon>rosids</taxon>
        <taxon>fabids</taxon>
        <taxon>Malpighiales</taxon>
        <taxon>Salicaceae</taxon>
        <taxon>Saliceae</taxon>
        <taxon>Salix</taxon>
    </lineage>
</organism>
<protein>
    <submittedName>
        <fullName evidence="1">Uncharacterized protein</fullName>
    </submittedName>
</protein>
<keyword evidence="2" id="KW-1185">Reference proteome</keyword>
<reference evidence="1" key="1">
    <citation type="submission" date="2022-11" db="EMBL/GenBank/DDBJ databases">
        <authorList>
            <person name="Hyden B.L."/>
            <person name="Feng K."/>
            <person name="Yates T."/>
            <person name="Jawdy S."/>
            <person name="Smart L.B."/>
            <person name="Muchero W."/>
        </authorList>
    </citation>
    <scope>NUCLEOTIDE SEQUENCE</scope>
    <source>
        <tissue evidence="1">Shoot tip</tissue>
    </source>
</reference>
<reference evidence="1" key="2">
    <citation type="journal article" date="2023" name="Int. J. Mol. Sci.">
        <title>De Novo Assembly and Annotation of 11 Diverse Shrub Willow (Salix) Genomes Reveals Novel Gene Organization in Sex-Linked Regions.</title>
        <authorList>
            <person name="Hyden B."/>
            <person name="Feng K."/>
            <person name="Yates T.B."/>
            <person name="Jawdy S."/>
            <person name="Cereghino C."/>
            <person name="Smart L.B."/>
            <person name="Muchero W."/>
        </authorList>
    </citation>
    <scope>NUCLEOTIDE SEQUENCE</scope>
    <source>
        <tissue evidence="1">Shoot tip</tissue>
    </source>
</reference>